<comment type="caution">
    <text evidence="2">The sequence shown here is derived from an EMBL/GenBank/DDBJ whole genome shotgun (WGS) entry which is preliminary data.</text>
</comment>
<feature type="chain" id="PRO_5035475531" evidence="1">
    <location>
        <begin position="30"/>
        <end position="105"/>
    </location>
</feature>
<reference evidence="2" key="1">
    <citation type="journal article" date="2021" name="Nat. Commun.">
        <title>Genetic determinants of endophytism in the Arabidopsis root mycobiome.</title>
        <authorList>
            <person name="Mesny F."/>
            <person name="Miyauchi S."/>
            <person name="Thiergart T."/>
            <person name="Pickel B."/>
            <person name="Atanasova L."/>
            <person name="Karlsson M."/>
            <person name="Huettel B."/>
            <person name="Barry K.W."/>
            <person name="Haridas S."/>
            <person name="Chen C."/>
            <person name="Bauer D."/>
            <person name="Andreopoulos W."/>
            <person name="Pangilinan J."/>
            <person name="LaButti K."/>
            <person name="Riley R."/>
            <person name="Lipzen A."/>
            <person name="Clum A."/>
            <person name="Drula E."/>
            <person name="Henrissat B."/>
            <person name="Kohler A."/>
            <person name="Grigoriev I.V."/>
            <person name="Martin F.M."/>
            <person name="Hacquard S."/>
        </authorList>
    </citation>
    <scope>NUCLEOTIDE SEQUENCE</scope>
    <source>
        <strain evidence="2">MPI-SDFR-AT-0068</strain>
    </source>
</reference>
<dbReference type="EMBL" id="JAGPXF010000005">
    <property type="protein sequence ID" value="KAH7241974.1"/>
    <property type="molecule type" value="Genomic_DNA"/>
</dbReference>
<organism evidence="2 3">
    <name type="scientific">Fusarium tricinctum</name>
    <dbReference type="NCBI Taxonomy" id="61284"/>
    <lineage>
        <taxon>Eukaryota</taxon>
        <taxon>Fungi</taxon>
        <taxon>Dikarya</taxon>
        <taxon>Ascomycota</taxon>
        <taxon>Pezizomycotina</taxon>
        <taxon>Sordariomycetes</taxon>
        <taxon>Hypocreomycetidae</taxon>
        <taxon>Hypocreales</taxon>
        <taxon>Nectriaceae</taxon>
        <taxon>Fusarium</taxon>
        <taxon>Fusarium tricinctum species complex</taxon>
    </lineage>
</organism>
<sequence length="105" mass="11589">MGIGKILIRGTLVAIKITFSLHSLCVCSAFCTSLCCNHGDMPLRESSLWIQPGPDRLRQLRSDMELSSALSHKLRQSSLAQWKRGMSLLHHETPSQSTNSLQPGS</sequence>
<dbReference type="AlphaFoldDB" id="A0A8K0RTR8"/>
<evidence type="ECO:0000313" key="2">
    <source>
        <dbReference type="EMBL" id="KAH7241974.1"/>
    </source>
</evidence>
<feature type="signal peptide" evidence="1">
    <location>
        <begin position="1"/>
        <end position="29"/>
    </location>
</feature>
<keyword evidence="1" id="KW-0732">Signal</keyword>
<accession>A0A8K0RTR8</accession>
<evidence type="ECO:0000256" key="1">
    <source>
        <dbReference type="SAM" id="SignalP"/>
    </source>
</evidence>
<gene>
    <name evidence="2" type="ORF">BKA59DRAFT_220171</name>
</gene>
<name>A0A8K0RTR8_9HYPO</name>
<dbReference type="Proteomes" id="UP000813427">
    <property type="component" value="Unassembled WGS sequence"/>
</dbReference>
<evidence type="ECO:0000313" key="3">
    <source>
        <dbReference type="Proteomes" id="UP000813427"/>
    </source>
</evidence>
<protein>
    <submittedName>
        <fullName evidence="2">Uncharacterized protein</fullName>
    </submittedName>
</protein>
<keyword evidence="3" id="KW-1185">Reference proteome</keyword>
<proteinExistence type="predicted"/>